<comment type="similarity">
    <text evidence="2 5">Belongs to the acyl-CoA dehydrogenase family.</text>
</comment>
<dbReference type="AlphaFoldDB" id="A0A832ZZF9"/>
<dbReference type="SUPFAM" id="SSF47203">
    <property type="entry name" value="Acyl-CoA dehydrogenase C-terminal domain-like"/>
    <property type="match status" value="1"/>
</dbReference>
<dbReference type="PROSITE" id="PS00073">
    <property type="entry name" value="ACYL_COA_DH_2"/>
    <property type="match status" value="1"/>
</dbReference>
<dbReference type="InterPro" id="IPR006089">
    <property type="entry name" value="Acyl-CoA_DH_CS"/>
</dbReference>
<keyword evidence="3 5" id="KW-0285">Flavoprotein</keyword>
<dbReference type="Gene3D" id="2.40.110.10">
    <property type="entry name" value="Butyryl-CoA Dehydrogenase, subunit A, domain 2"/>
    <property type="match status" value="1"/>
</dbReference>
<keyword evidence="4 5" id="KW-0274">FAD</keyword>
<keyword evidence="5" id="KW-0560">Oxidoreductase</keyword>
<dbReference type="PANTHER" id="PTHR43884">
    <property type="entry name" value="ACYL-COA DEHYDROGENASE"/>
    <property type="match status" value="1"/>
</dbReference>
<dbReference type="Proteomes" id="UP000608579">
    <property type="component" value="Unassembled WGS sequence"/>
</dbReference>
<dbReference type="Pfam" id="PF02771">
    <property type="entry name" value="Acyl-CoA_dh_N"/>
    <property type="match status" value="1"/>
</dbReference>
<dbReference type="EMBL" id="DQVM01000123">
    <property type="protein sequence ID" value="HIQ30196.1"/>
    <property type="molecule type" value="Genomic_DNA"/>
</dbReference>
<feature type="domain" description="Acyl-CoA oxidase/dehydrogenase middle" evidence="7">
    <location>
        <begin position="124"/>
        <end position="221"/>
    </location>
</feature>
<dbReference type="InterPro" id="IPR009100">
    <property type="entry name" value="AcylCoA_DH/oxidase_NM_dom_sf"/>
</dbReference>
<dbReference type="Pfam" id="PF02770">
    <property type="entry name" value="Acyl-CoA_dh_M"/>
    <property type="match status" value="1"/>
</dbReference>
<comment type="cofactor">
    <cofactor evidence="1 5">
        <name>FAD</name>
        <dbReference type="ChEBI" id="CHEBI:57692"/>
    </cofactor>
</comment>
<organism evidence="9 10">
    <name type="scientific">Caldiarchaeum subterraneum</name>
    <dbReference type="NCBI Taxonomy" id="311458"/>
    <lineage>
        <taxon>Archaea</taxon>
        <taxon>Nitrososphaerota</taxon>
        <taxon>Candidatus Caldarchaeales</taxon>
        <taxon>Candidatus Caldarchaeaceae</taxon>
        <taxon>Candidatus Caldarchaeum</taxon>
    </lineage>
</organism>
<dbReference type="InterPro" id="IPR009075">
    <property type="entry name" value="AcylCo_DH/oxidase_C"/>
</dbReference>
<protein>
    <submittedName>
        <fullName evidence="9">Acyl-CoA dehydrogenase</fullName>
    </submittedName>
</protein>
<dbReference type="Gene3D" id="1.20.140.10">
    <property type="entry name" value="Butyryl-CoA Dehydrogenase, subunit A, domain 3"/>
    <property type="match status" value="1"/>
</dbReference>
<evidence type="ECO:0000256" key="1">
    <source>
        <dbReference type="ARBA" id="ARBA00001974"/>
    </source>
</evidence>
<sequence length="389" mass="43256">MNFDENEDVILLRRSISEFMKRFTEEYWRRCDENREFPQEYWEAAAQSGLLAITIPEEYGGAGLGMYEAATAMMEVARCGGGLAAGDLLMRTLVFGGVMINRHGTKEAKEKYLPKLASGRAICSFAHTEPNAGVNTFDIQTRAEKRNGGYVVNGQKIWITLAHKADFIVTVVRTTPKEKAKSKTHGISVMIIDTKQEGVKTFKIHGMAMRALTSNTVYFEDAFVPEENVIGEIDRGWTCLTTLFNAERISTSSISLGCGEYVLNKAVDYAKNRIIFGRPIGSNQAIQFPLAEAKAELEVAKLMTLKAAWLFDQGRDCAIEANIAALQAGRAAMKAADRAIQTYGGMGFALDNDIERFYRDIRLFKTAPVPEEMVLNLIATKLLQLPRSF</sequence>
<dbReference type="SUPFAM" id="SSF56645">
    <property type="entry name" value="Acyl-CoA dehydrogenase NM domain-like"/>
    <property type="match status" value="1"/>
</dbReference>
<dbReference type="Pfam" id="PF00441">
    <property type="entry name" value="Acyl-CoA_dh_1"/>
    <property type="match status" value="1"/>
</dbReference>
<proteinExistence type="inferred from homology"/>
<dbReference type="Gene3D" id="1.10.540.10">
    <property type="entry name" value="Acyl-CoA dehydrogenase/oxidase, N-terminal domain"/>
    <property type="match status" value="1"/>
</dbReference>
<dbReference type="InterPro" id="IPR006091">
    <property type="entry name" value="Acyl-CoA_Oxase/DH_mid-dom"/>
</dbReference>
<dbReference type="InterPro" id="IPR046373">
    <property type="entry name" value="Acyl-CoA_Oxase/DH_mid-dom_sf"/>
</dbReference>
<evidence type="ECO:0000256" key="4">
    <source>
        <dbReference type="ARBA" id="ARBA00022827"/>
    </source>
</evidence>
<name>A0A832ZZF9_CALS0</name>
<dbReference type="PANTHER" id="PTHR43884:SF12">
    <property type="entry name" value="ISOVALERYL-COA DEHYDROGENASE, MITOCHONDRIAL-RELATED"/>
    <property type="match status" value="1"/>
</dbReference>
<evidence type="ECO:0000259" key="6">
    <source>
        <dbReference type="Pfam" id="PF00441"/>
    </source>
</evidence>
<evidence type="ECO:0000259" key="8">
    <source>
        <dbReference type="Pfam" id="PF02771"/>
    </source>
</evidence>
<evidence type="ECO:0000256" key="3">
    <source>
        <dbReference type="ARBA" id="ARBA00022630"/>
    </source>
</evidence>
<comment type="caution">
    <text evidence="9">The sequence shown here is derived from an EMBL/GenBank/DDBJ whole genome shotgun (WGS) entry which is preliminary data.</text>
</comment>
<dbReference type="PIRSF" id="PIRSF016578">
    <property type="entry name" value="HsaA"/>
    <property type="match status" value="1"/>
</dbReference>
<gene>
    <name evidence="9" type="ORF">EYH45_06500</name>
</gene>
<reference evidence="9" key="1">
    <citation type="journal article" date="2020" name="ISME J.">
        <title>Gammaproteobacteria mediating utilization of methyl-, sulfur- and petroleum organic compounds in deep ocean hydrothermal plumes.</title>
        <authorList>
            <person name="Zhou Z."/>
            <person name="Liu Y."/>
            <person name="Pan J."/>
            <person name="Cron B.R."/>
            <person name="Toner B.M."/>
            <person name="Anantharaman K."/>
            <person name="Breier J.A."/>
            <person name="Dick G.J."/>
            <person name="Li M."/>
        </authorList>
    </citation>
    <scope>NUCLEOTIDE SEQUENCE</scope>
    <source>
        <strain evidence="9">SZUA-1515</strain>
    </source>
</reference>
<dbReference type="InterPro" id="IPR036250">
    <property type="entry name" value="AcylCo_DH-like_C"/>
</dbReference>
<dbReference type="CDD" id="cd00567">
    <property type="entry name" value="ACAD"/>
    <property type="match status" value="1"/>
</dbReference>
<evidence type="ECO:0000313" key="10">
    <source>
        <dbReference type="Proteomes" id="UP000608579"/>
    </source>
</evidence>
<dbReference type="GO" id="GO:0003995">
    <property type="term" value="F:acyl-CoA dehydrogenase activity"/>
    <property type="evidence" value="ECO:0007669"/>
    <property type="project" value="InterPro"/>
</dbReference>
<feature type="domain" description="Acyl-CoA dehydrogenase/oxidase N-terminal" evidence="8">
    <location>
        <begin position="7"/>
        <end position="119"/>
    </location>
</feature>
<dbReference type="InterPro" id="IPR013786">
    <property type="entry name" value="AcylCoA_DH/ox_N"/>
</dbReference>
<evidence type="ECO:0000259" key="7">
    <source>
        <dbReference type="Pfam" id="PF02770"/>
    </source>
</evidence>
<feature type="domain" description="Acyl-CoA dehydrogenase/oxidase C-terminal" evidence="6">
    <location>
        <begin position="234"/>
        <end position="382"/>
    </location>
</feature>
<dbReference type="GO" id="GO:0050660">
    <property type="term" value="F:flavin adenine dinucleotide binding"/>
    <property type="evidence" value="ECO:0007669"/>
    <property type="project" value="InterPro"/>
</dbReference>
<dbReference type="InterPro" id="IPR037069">
    <property type="entry name" value="AcylCoA_DH/ox_N_sf"/>
</dbReference>
<evidence type="ECO:0000256" key="2">
    <source>
        <dbReference type="ARBA" id="ARBA00009347"/>
    </source>
</evidence>
<evidence type="ECO:0000256" key="5">
    <source>
        <dbReference type="RuleBase" id="RU362125"/>
    </source>
</evidence>
<accession>A0A832ZZF9</accession>
<evidence type="ECO:0000313" key="9">
    <source>
        <dbReference type="EMBL" id="HIQ30196.1"/>
    </source>
</evidence>